<organism evidence="1 2">
    <name type="scientific">Araneus ventricosus</name>
    <name type="common">Orbweaver spider</name>
    <name type="synonym">Epeira ventricosa</name>
    <dbReference type="NCBI Taxonomy" id="182803"/>
    <lineage>
        <taxon>Eukaryota</taxon>
        <taxon>Metazoa</taxon>
        <taxon>Ecdysozoa</taxon>
        <taxon>Arthropoda</taxon>
        <taxon>Chelicerata</taxon>
        <taxon>Arachnida</taxon>
        <taxon>Araneae</taxon>
        <taxon>Araneomorphae</taxon>
        <taxon>Entelegynae</taxon>
        <taxon>Araneoidea</taxon>
        <taxon>Araneidae</taxon>
        <taxon>Araneus</taxon>
    </lineage>
</organism>
<sequence>MANTVCCTDVDPTTEARTSLSLVILTSRFEVIRGLFWDGPCNFEQRSDDEDDIWVGTPLSKLPHHTTGRTFDPLYDLTCNSPDTTDLQWNRFSHLEPTGSIAGTLPLGHRGLFLLKEGNNFSDEILLND</sequence>
<dbReference type="EMBL" id="BGPR01000649">
    <property type="protein sequence ID" value="GBM29955.1"/>
    <property type="molecule type" value="Genomic_DNA"/>
</dbReference>
<evidence type="ECO:0000313" key="2">
    <source>
        <dbReference type="Proteomes" id="UP000499080"/>
    </source>
</evidence>
<accession>A0A4Y2EPW5</accession>
<dbReference type="Proteomes" id="UP000499080">
    <property type="component" value="Unassembled WGS sequence"/>
</dbReference>
<dbReference type="AlphaFoldDB" id="A0A4Y2EPW5"/>
<evidence type="ECO:0000313" key="1">
    <source>
        <dbReference type="EMBL" id="GBM29955.1"/>
    </source>
</evidence>
<keyword evidence="2" id="KW-1185">Reference proteome</keyword>
<comment type="caution">
    <text evidence="1">The sequence shown here is derived from an EMBL/GenBank/DDBJ whole genome shotgun (WGS) entry which is preliminary data.</text>
</comment>
<gene>
    <name evidence="1" type="ORF">AVEN_167434_1</name>
</gene>
<name>A0A4Y2EPW5_ARAVE</name>
<protein>
    <submittedName>
        <fullName evidence="1">Uncharacterized protein</fullName>
    </submittedName>
</protein>
<reference evidence="1 2" key="1">
    <citation type="journal article" date="2019" name="Sci. Rep.">
        <title>Orb-weaving spider Araneus ventricosus genome elucidates the spidroin gene catalogue.</title>
        <authorList>
            <person name="Kono N."/>
            <person name="Nakamura H."/>
            <person name="Ohtoshi R."/>
            <person name="Moran D.A.P."/>
            <person name="Shinohara A."/>
            <person name="Yoshida Y."/>
            <person name="Fujiwara M."/>
            <person name="Mori M."/>
            <person name="Tomita M."/>
            <person name="Arakawa K."/>
        </authorList>
    </citation>
    <scope>NUCLEOTIDE SEQUENCE [LARGE SCALE GENOMIC DNA]</scope>
</reference>
<proteinExistence type="predicted"/>